<reference evidence="4 5" key="1">
    <citation type="journal article" date="2021" name="G3 (Bethesda)">
        <title>Improved contiguity of the threespine stickleback genome using long-read sequencing.</title>
        <authorList>
            <person name="Nath S."/>
            <person name="Shaw D.E."/>
            <person name="White M.A."/>
        </authorList>
    </citation>
    <scope>NUCLEOTIDE SEQUENCE [LARGE SCALE GENOMIC DNA]</scope>
    <source>
        <strain evidence="4 5">Lake Benthic</strain>
    </source>
</reference>
<dbReference type="Gene3D" id="3.30.70.960">
    <property type="entry name" value="SEA domain"/>
    <property type="match status" value="1"/>
</dbReference>
<dbReference type="InterPro" id="IPR033223">
    <property type="entry name" value="TTMP"/>
</dbReference>
<sequence length="269" mass="29941">MAIEMKTIQTNGAEVTGNGESVACTMPDATEKDGFLEQTTSANPDPEPCTPPSQGTRTSTLAEICSKSRISRERLKLLLIIVVIIVFIAVVFVISLAVCSAIYEDSDGDFDSSLFKVPRSFNGSFRLPNRVFTEGLVTLSSNESKGLAAELQHKLADLYKSSPALGRYFSQAEIQAFRNGSVIADYQLMFLMPEEQQDQLRNVTLSREMVYNVFRQFLYDLESEDSGPMYIEPVSLHMFTLSANQTGEALLKYLPTEQQTQQSCDHFVK</sequence>
<evidence type="ECO:0000313" key="4">
    <source>
        <dbReference type="Ensembl" id="ENSGACP00000015843.2"/>
    </source>
</evidence>
<dbReference type="Bgee" id="ENSGACG00000011980">
    <property type="expression patterns" value="Expressed in zone of skin and 7 other cell types or tissues"/>
</dbReference>
<dbReference type="PROSITE" id="PS50024">
    <property type="entry name" value="SEA"/>
    <property type="match status" value="1"/>
</dbReference>
<keyword evidence="2" id="KW-0472">Membrane</keyword>
<feature type="domain" description="SEA" evidence="3">
    <location>
        <begin position="117"/>
        <end position="243"/>
    </location>
</feature>
<proteinExistence type="predicted"/>
<reference evidence="4" key="3">
    <citation type="submission" date="2025-09" db="UniProtKB">
        <authorList>
            <consortium name="Ensembl"/>
        </authorList>
    </citation>
    <scope>IDENTIFICATION</scope>
</reference>
<organism evidence="4 5">
    <name type="scientific">Gasterosteus aculeatus aculeatus</name>
    <name type="common">three-spined stickleback</name>
    <dbReference type="NCBI Taxonomy" id="481459"/>
    <lineage>
        <taxon>Eukaryota</taxon>
        <taxon>Metazoa</taxon>
        <taxon>Chordata</taxon>
        <taxon>Craniata</taxon>
        <taxon>Vertebrata</taxon>
        <taxon>Euteleostomi</taxon>
        <taxon>Actinopterygii</taxon>
        <taxon>Neopterygii</taxon>
        <taxon>Teleostei</taxon>
        <taxon>Neoteleostei</taxon>
        <taxon>Acanthomorphata</taxon>
        <taxon>Eupercaria</taxon>
        <taxon>Perciformes</taxon>
        <taxon>Cottioidei</taxon>
        <taxon>Gasterosteales</taxon>
        <taxon>Gasterosteidae</taxon>
        <taxon>Gasterosteus</taxon>
    </lineage>
</organism>
<keyword evidence="2" id="KW-1133">Transmembrane helix</keyword>
<feature type="transmembrane region" description="Helical" evidence="2">
    <location>
        <begin position="77"/>
        <end position="103"/>
    </location>
</feature>
<keyword evidence="2" id="KW-0812">Transmembrane</keyword>
<keyword evidence="5" id="KW-1185">Reference proteome</keyword>
<feature type="region of interest" description="Disordered" evidence="1">
    <location>
        <begin position="36"/>
        <end position="58"/>
    </location>
</feature>
<dbReference type="AlphaFoldDB" id="G3PE19"/>
<accession>G3PE19</accession>
<evidence type="ECO:0000256" key="1">
    <source>
        <dbReference type="SAM" id="MobiDB-lite"/>
    </source>
</evidence>
<name>G3PE19_GASAC</name>
<dbReference type="Ensembl" id="ENSGACT00000015874.2">
    <property type="protein sequence ID" value="ENSGACP00000015843.2"/>
    <property type="gene ID" value="ENSGACG00000011980.2"/>
</dbReference>
<dbReference type="eggNOG" id="ENOG502S6A0">
    <property type="taxonomic scope" value="Eukaryota"/>
</dbReference>
<evidence type="ECO:0000259" key="3">
    <source>
        <dbReference type="PROSITE" id="PS50024"/>
    </source>
</evidence>
<dbReference type="STRING" id="69293.ENSGACP00000015843"/>
<reference evidence="4" key="2">
    <citation type="submission" date="2025-08" db="UniProtKB">
        <authorList>
            <consortium name="Ensembl"/>
        </authorList>
    </citation>
    <scope>IDENTIFICATION</scope>
</reference>
<dbReference type="Proteomes" id="UP000007635">
    <property type="component" value="Chromosome I"/>
</dbReference>
<dbReference type="PANTHER" id="PTHR14636:SF1">
    <property type="entry name" value="TPA-INDUCED TRANSMEMBRANE PROTEIN"/>
    <property type="match status" value="1"/>
</dbReference>
<dbReference type="OMA" id="GFMKYMM"/>
<protein>
    <recommendedName>
        <fullName evidence="3">SEA domain-containing protein</fullName>
    </recommendedName>
</protein>
<dbReference type="SUPFAM" id="SSF82671">
    <property type="entry name" value="SEA domain"/>
    <property type="match status" value="1"/>
</dbReference>
<dbReference type="Pfam" id="PF01390">
    <property type="entry name" value="SEA"/>
    <property type="match status" value="1"/>
</dbReference>
<dbReference type="InterPro" id="IPR000082">
    <property type="entry name" value="SEA_dom"/>
</dbReference>
<dbReference type="InParanoid" id="G3PE19"/>
<dbReference type="PANTHER" id="PTHR14636">
    <property type="entry name" value="TPA-INDUCED TRANSMEMBRANE PROTEIN"/>
    <property type="match status" value="1"/>
</dbReference>
<evidence type="ECO:0000256" key="2">
    <source>
        <dbReference type="SAM" id="Phobius"/>
    </source>
</evidence>
<dbReference type="InterPro" id="IPR036364">
    <property type="entry name" value="SEA_dom_sf"/>
</dbReference>
<dbReference type="GeneTree" id="ENSGT00940000168248"/>
<evidence type="ECO:0000313" key="5">
    <source>
        <dbReference type="Proteomes" id="UP000007635"/>
    </source>
</evidence>